<feature type="transmembrane region" description="Helical" evidence="1">
    <location>
        <begin position="38"/>
        <end position="54"/>
    </location>
</feature>
<evidence type="ECO:0000256" key="1">
    <source>
        <dbReference type="SAM" id="Phobius"/>
    </source>
</evidence>
<name>A0A1Z4JSW4_LEPBY</name>
<keyword evidence="1" id="KW-0812">Transmembrane</keyword>
<dbReference type="EMBL" id="AP018205">
    <property type="protein sequence ID" value="BAY59812.1"/>
    <property type="molecule type" value="Genomic_DNA"/>
</dbReference>
<keyword evidence="2" id="KW-0614">Plasmid</keyword>
<dbReference type="AlphaFoldDB" id="A0A1Z4JSW4"/>
<evidence type="ECO:0000313" key="2">
    <source>
        <dbReference type="EMBL" id="BAY59812.1"/>
    </source>
</evidence>
<feature type="transmembrane region" description="Helical" evidence="1">
    <location>
        <begin position="61"/>
        <end position="81"/>
    </location>
</feature>
<dbReference type="Proteomes" id="UP000217895">
    <property type="component" value="Plasmid Plasmid2 dna"/>
</dbReference>
<reference evidence="2 3" key="1">
    <citation type="submission" date="2017-06" db="EMBL/GenBank/DDBJ databases">
        <title>Genome sequencing of cyanobaciteial culture collection at National Institute for Environmental Studies (NIES).</title>
        <authorList>
            <person name="Hirose Y."/>
            <person name="Shimura Y."/>
            <person name="Fujisawa T."/>
            <person name="Nakamura Y."/>
            <person name="Kawachi M."/>
        </authorList>
    </citation>
    <scope>NUCLEOTIDE SEQUENCE [LARGE SCALE GENOMIC DNA]</scope>
    <source>
        <strain evidence="2 3">NIES-2135</strain>
        <plasmid evidence="3">Plasmid Plasmid2 dna</plasmid>
    </source>
</reference>
<feature type="transmembrane region" description="Helical" evidence="1">
    <location>
        <begin position="15"/>
        <end position="32"/>
    </location>
</feature>
<sequence>MIQTDSSALQARNRLLAMFVLTCILDTALVILARDRWAFGRIAFTLIVIYFVLQGRTWAKWLLIGICSVLVVLLIAMVVALNTKLSIALTLGSLLLSVLSAVIVIYMLRSQDLSRYFAYKRQSHRLN</sequence>
<organism evidence="2 3">
    <name type="scientific">Leptolyngbya boryana NIES-2135</name>
    <dbReference type="NCBI Taxonomy" id="1973484"/>
    <lineage>
        <taxon>Bacteria</taxon>
        <taxon>Bacillati</taxon>
        <taxon>Cyanobacteriota</taxon>
        <taxon>Cyanophyceae</taxon>
        <taxon>Leptolyngbyales</taxon>
        <taxon>Leptolyngbyaceae</taxon>
        <taxon>Leptolyngbya group</taxon>
        <taxon>Leptolyngbya</taxon>
    </lineage>
</organism>
<evidence type="ECO:0000313" key="3">
    <source>
        <dbReference type="Proteomes" id="UP000217895"/>
    </source>
</evidence>
<keyword evidence="1" id="KW-0472">Membrane</keyword>
<keyword evidence="1" id="KW-1133">Transmembrane helix</keyword>
<geneLocation type="plasmid" evidence="2">
    <name>plasmid2</name>
</geneLocation>
<gene>
    <name evidence="2" type="ORF">NIES2135_66890</name>
</gene>
<feature type="transmembrane region" description="Helical" evidence="1">
    <location>
        <begin position="87"/>
        <end position="108"/>
    </location>
</feature>
<protein>
    <submittedName>
        <fullName evidence="2">Uncharacterized protein</fullName>
    </submittedName>
</protein>
<accession>A0A1Z4JSW4</accession>
<proteinExistence type="predicted"/>
<keyword evidence="3" id="KW-1185">Reference proteome</keyword>